<dbReference type="AlphaFoldDB" id="A0A016VGH2"/>
<dbReference type="EMBL" id="JARK01001346">
    <property type="protein sequence ID" value="EYC26510.1"/>
    <property type="molecule type" value="Genomic_DNA"/>
</dbReference>
<dbReference type="InterPro" id="IPR043502">
    <property type="entry name" value="DNA/RNA_pol_sf"/>
</dbReference>
<sequence>MSALLSTVPIWQKEVNRGNFVSVVYVDYRKAFDSISIPLLLKKMQALGIVGRLHSFLHSFLTHRTQSVIVNDAKSRPYESTSGVPQGTCLGPLMFLIYINDLPKALPSGAFCSIYADDCKIYTINDVSTLQAALNALEQWSQYWDLSISMEKTFVMGFGKNHPQVTFTINGAPLTKAHAIRDLGLTYTDTFDFGNYISDMVTKAKCRSNFILKAFKTRDPLILFKLFTTYVRPLLEYCSAIWSPGKSSQVDELESVQKSFTYRCFVRRGLFKITYDSRLSRLGALSLKDRRLIADLTIMYKLTTDELHLSIWDLFQVSTLVNKTRGHPFKIHIDRSNSRTYENSFLCRNQSLWNSLDPKLFRYRKSSTFQLHLIKHLQSRNHIVCAS</sequence>
<dbReference type="OrthoDB" id="5865536at2759"/>
<dbReference type="SUPFAM" id="SSF56672">
    <property type="entry name" value="DNA/RNA polymerases"/>
    <property type="match status" value="1"/>
</dbReference>
<protein>
    <recommendedName>
        <fullName evidence="1">Reverse transcriptase domain-containing protein</fullName>
    </recommendedName>
</protein>
<evidence type="ECO:0000313" key="3">
    <source>
        <dbReference type="Proteomes" id="UP000024635"/>
    </source>
</evidence>
<proteinExistence type="predicted"/>
<accession>A0A016VGH2</accession>
<keyword evidence="3" id="KW-1185">Reference proteome</keyword>
<dbReference type="InterPro" id="IPR000477">
    <property type="entry name" value="RT_dom"/>
</dbReference>
<dbReference type="Pfam" id="PF00078">
    <property type="entry name" value="RVT_1"/>
    <property type="match status" value="1"/>
</dbReference>
<feature type="domain" description="Reverse transcriptase" evidence="1">
    <location>
        <begin position="1"/>
        <end position="174"/>
    </location>
</feature>
<evidence type="ECO:0000259" key="1">
    <source>
        <dbReference type="PROSITE" id="PS50878"/>
    </source>
</evidence>
<dbReference type="PROSITE" id="PS50878">
    <property type="entry name" value="RT_POL"/>
    <property type="match status" value="1"/>
</dbReference>
<comment type="caution">
    <text evidence="2">The sequence shown here is derived from an EMBL/GenBank/DDBJ whole genome shotgun (WGS) entry which is preliminary data.</text>
</comment>
<evidence type="ECO:0000313" key="2">
    <source>
        <dbReference type="EMBL" id="EYC26510.1"/>
    </source>
</evidence>
<dbReference type="STRING" id="53326.A0A016VGH2"/>
<dbReference type="Proteomes" id="UP000024635">
    <property type="component" value="Unassembled WGS sequence"/>
</dbReference>
<gene>
    <name evidence="2" type="primary">Acey_s0010.g1193</name>
    <name evidence="2" type="ORF">Y032_0010g1193</name>
</gene>
<reference evidence="3" key="1">
    <citation type="journal article" date="2015" name="Nat. Genet.">
        <title>The genome and transcriptome of the zoonotic hookworm Ancylostoma ceylanicum identify infection-specific gene families.</title>
        <authorList>
            <person name="Schwarz E.M."/>
            <person name="Hu Y."/>
            <person name="Antoshechkin I."/>
            <person name="Miller M.M."/>
            <person name="Sternberg P.W."/>
            <person name="Aroian R.V."/>
        </authorList>
    </citation>
    <scope>NUCLEOTIDE SEQUENCE</scope>
    <source>
        <strain evidence="3">HY135</strain>
    </source>
</reference>
<dbReference type="PRINTS" id="PR01345">
    <property type="entry name" value="CERVTRCPTASE"/>
</dbReference>
<dbReference type="PANTHER" id="PTHR33332">
    <property type="entry name" value="REVERSE TRANSCRIPTASE DOMAIN-CONTAINING PROTEIN"/>
    <property type="match status" value="1"/>
</dbReference>
<name>A0A016VGH2_9BILA</name>
<organism evidence="2 3">
    <name type="scientific">Ancylostoma ceylanicum</name>
    <dbReference type="NCBI Taxonomy" id="53326"/>
    <lineage>
        <taxon>Eukaryota</taxon>
        <taxon>Metazoa</taxon>
        <taxon>Ecdysozoa</taxon>
        <taxon>Nematoda</taxon>
        <taxon>Chromadorea</taxon>
        <taxon>Rhabditida</taxon>
        <taxon>Rhabditina</taxon>
        <taxon>Rhabditomorpha</taxon>
        <taxon>Strongyloidea</taxon>
        <taxon>Ancylostomatidae</taxon>
        <taxon>Ancylostomatinae</taxon>
        <taxon>Ancylostoma</taxon>
    </lineage>
</organism>